<evidence type="ECO:0000256" key="5">
    <source>
        <dbReference type="SAM" id="MobiDB-lite"/>
    </source>
</evidence>
<dbReference type="RefSeq" id="WP_379947939.1">
    <property type="nucleotide sequence ID" value="NZ_JBHMAF010000017.1"/>
</dbReference>
<organism evidence="7 8">
    <name type="scientific">Ectobacillus funiculus</name>
    <dbReference type="NCBI Taxonomy" id="137993"/>
    <lineage>
        <taxon>Bacteria</taxon>
        <taxon>Bacillati</taxon>
        <taxon>Bacillota</taxon>
        <taxon>Bacilli</taxon>
        <taxon>Bacillales</taxon>
        <taxon>Bacillaceae</taxon>
        <taxon>Ectobacillus</taxon>
    </lineage>
</organism>
<dbReference type="InterPro" id="IPR006128">
    <property type="entry name" value="Lipoprotein_PsaA-like"/>
</dbReference>
<dbReference type="InterPro" id="IPR050492">
    <property type="entry name" value="Bact_metal-bind_prot9"/>
</dbReference>
<dbReference type="EMBL" id="JBHMAF010000017">
    <property type="protein sequence ID" value="MFB9757636.1"/>
    <property type="molecule type" value="Genomic_DNA"/>
</dbReference>
<dbReference type="PRINTS" id="PR00691">
    <property type="entry name" value="ADHESINB"/>
</dbReference>
<keyword evidence="8" id="KW-1185">Reference proteome</keyword>
<evidence type="ECO:0000256" key="4">
    <source>
        <dbReference type="SAM" id="Coils"/>
    </source>
</evidence>
<keyword evidence="1 3" id="KW-0813">Transport</keyword>
<sequence length="313" mass="35207">MKKQAIILSLFLIISAFVTGCGKESSTAKQQNEKITVYTTIFPLKDFAEKIGGNYVDVQAIYPAGADSHTYEPSQKQTVSIAKADLFVYNGAELEPFVDKLEESLKQEKVTIVNASEGLPLITSSEEEEEHEETEAHPHDQDPHVWLDPSLAARQAEAIKNALVKLQPAHKDEFEKNYEVLKQQLNDLDKEFQTAVNNAKTKEILVSHAAYGYWEHRYGIKQIAIAGLSASQEPSQKKLTEIAKLAKEHHLQYILFETFATPKVAEVVQKETGTKILRLNHLATISEEDAKKNKDYLTLMKENLETLKKAMNP</sequence>
<proteinExistence type="inferred from homology"/>
<dbReference type="PRINTS" id="PR00690">
    <property type="entry name" value="ADHESNFAMILY"/>
</dbReference>
<evidence type="ECO:0000256" key="3">
    <source>
        <dbReference type="RuleBase" id="RU003512"/>
    </source>
</evidence>
<accession>A0ABV5WAM2</accession>
<comment type="caution">
    <text evidence="7">The sequence shown here is derived from an EMBL/GenBank/DDBJ whole genome shotgun (WGS) entry which is preliminary data.</text>
</comment>
<dbReference type="CDD" id="cd01017">
    <property type="entry name" value="AdcA"/>
    <property type="match status" value="1"/>
</dbReference>
<feature type="signal peptide" evidence="6">
    <location>
        <begin position="1"/>
        <end position="20"/>
    </location>
</feature>
<feature type="chain" id="PRO_5047066327" evidence="6">
    <location>
        <begin position="21"/>
        <end position="313"/>
    </location>
</feature>
<evidence type="ECO:0000313" key="7">
    <source>
        <dbReference type="EMBL" id="MFB9757636.1"/>
    </source>
</evidence>
<dbReference type="Gene3D" id="3.40.50.1980">
    <property type="entry name" value="Nitrogenase molybdenum iron protein domain"/>
    <property type="match status" value="2"/>
</dbReference>
<keyword evidence="2 6" id="KW-0732">Signal</keyword>
<evidence type="ECO:0000256" key="6">
    <source>
        <dbReference type="SAM" id="SignalP"/>
    </source>
</evidence>
<protein>
    <submittedName>
        <fullName evidence="7">Metal ABC transporter substrate-binding protein</fullName>
    </submittedName>
</protein>
<feature type="region of interest" description="Disordered" evidence="5">
    <location>
        <begin position="124"/>
        <end position="144"/>
    </location>
</feature>
<dbReference type="PANTHER" id="PTHR42953">
    <property type="entry name" value="HIGH-AFFINITY ZINC UPTAKE SYSTEM PROTEIN ZNUA-RELATED"/>
    <property type="match status" value="1"/>
</dbReference>
<keyword evidence="4" id="KW-0175">Coiled coil</keyword>
<feature type="coiled-coil region" evidence="4">
    <location>
        <begin position="171"/>
        <end position="198"/>
    </location>
</feature>
<comment type="similarity">
    <text evidence="3">Belongs to the bacterial solute-binding protein 9 family.</text>
</comment>
<dbReference type="Pfam" id="PF01297">
    <property type="entry name" value="ZnuA"/>
    <property type="match status" value="1"/>
</dbReference>
<reference evidence="7 8" key="1">
    <citation type="submission" date="2024-09" db="EMBL/GenBank/DDBJ databases">
        <authorList>
            <person name="Sun Q."/>
            <person name="Mori K."/>
        </authorList>
    </citation>
    <scope>NUCLEOTIDE SEQUENCE [LARGE SCALE GENOMIC DNA]</scope>
    <source>
        <strain evidence="7 8">JCM 11201</strain>
    </source>
</reference>
<name>A0ABV5WAM2_9BACI</name>
<dbReference type="PROSITE" id="PS51257">
    <property type="entry name" value="PROKAR_LIPOPROTEIN"/>
    <property type="match status" value="1"/>
</dbReference>
<gene>
    <name evidence="7" type="ORF">ACFFMS_03650</name>
</gene>
<evidence type="ECO:0000256" key="2">
    <source>
        <dbReference type="ARBA" id="ARBA00022729"/>
    </source>
</evidence>
<dbReference type="SUPFAM" id="SSF53807">
    <property type="entry name" value="Helical backbone' metal receptor"/>
    <property type="match status" value="1"/>
</dbReference>
<evidence type="ECO:0000256" key="1">
    <source>
        <dbReference type="ARBA" id="ARBA00022448"/>
    </source>
</evidence>
<evidence type="ECO:0000313" key="8">
    <source>
        <dbReference type="Proteomes" id="UP001589609"/>
    </source>
</evidence>
<dbReference type="Proteomes" id="UP001589609">
    <property type="component" value="Unassembled WGS sequence"/>
</dbReference>
<dbReference type="InterPro" id="IPR006127">
    <property type="entry name" value="ZnuA-like"/>
</dbReference>
<dbReference type="InterPro" id="IPR006129">
    <property type="entry name" value="AdhesinB"/>
</dbReference>
<feature type="compositionally biased region" description="Basic and acidic residues" evidence="5">
    <location>
        <begin position="134"/>
        <end position="144"/>
    </location>
</feature>
<dbReference type="PANTHER" id="PTHR42953:SF8">
    <property type="entry name" value="ZINT DOMAIN-CONTAINING PROTEIN"/>
    <property type="match status" value="1"/>
</dbReference>